<dbReference type="InterPro" id="IPR033434">
    <property type="entry name" value="MucB/RseB_N"/>
</dbReference>
<keyword evidence="4" id="KW-0574">Periplasm</keyword>
<reference evidence="8 9" key="1">
    <citation type="submission" date="2018-06" db="EMBL/GenBank/DDBJ databases">
        <title>Genomic Encyclopedia of Type Strains, Phase III (KMG-III): the genomes of soil and plant-associated and newly described type strains.</title>
        <authorList>
            <person name="Whitman W."/>
        </authorList>
    </citation>
    <scope>NUCLEOTIDE SEQUENCE [LARGE SCALE GENOMIC DNA]</scope>
    <source>
        <strain evidence="8 9">CECT 7732</strain>
    </source>
</reference>
<feature type="signal peptide" evidence="5">
    <location>
        <begin position="1"/>
        <end position="24"/>
    </location>
</feature>
<organism evidence="8 9">
    <name type="scientific">Marinomonas aquiplantarum</name>
    <dbReference type="NCBI Taxonomy" id="491951"/>
    <lineage>
        <taxon>Bacteria</taxon>
        <taxon>Pseudomonadati</taxon>
        <taxon>Pseudomonadota</taxon>
        <taxon>Gammaproteobacteria</taxon>
        <taxon>Oceanospirillales</taxon>
        <taxon>Oceanospirillaceae</taxon>
        <taxon>Marinomonas</taxon>
    </lineage>
</organism>
<evidence type="ECO:0000313" key="8">
    <source>
        <dbReference type="EMBL" id="RBO84927.1"/>
    </source>
</evidence>
<comment type="caution">
    <text evidence="8">The sequence shown here is derived from an EMBL/GenBank/DDBJ whole genome shotgun (WGS) entry which is preliminary data.</text>
</comment>
<dbReference type="GO" id="GO:0032885">
    <property type="term" value="P:regulation of polysaccharide biosynthetic process"/>
    <property type="evidence" value="ECO:0007669"/>
    <property type="project" value="TreeGrafter"/>
</dbReference>
<dbReference type="EMBL" id="QNRF01000002">
    <property type="protein sequence ID" value="RBO84927.1"/>
    <property type="molecule type" value="Genomic_DNA"/>
</dbReference>
<dbReference type="GO" id="GO:0030288">
    <property type="term" value="C:outer membrane-bounded periplasmic space"/>
    <property type="evidence" value="ECO:0007669"/>
    <property type="project" value="TreeGrafter"/>
</dbReference>
<evidence type="ECO:0000256" key="3">
    <source>
        <dbReference type="ARBA" id="ARBA00022729"/>
    </source>
</evidence>
<evidence type="ECO:0000259" key="6">
    <source>
        <dbReference type="Pfam" id="PF03888"/>
    </source>
</evidence>
<evidence type="ECO:0000256" key="2">
    <source>
        <dbReference type="ARBA" id="ARBA00008150"/>
    </source>
</evidence>
<comment type="similarity">
    <text evidence="2">Belongs to the RseB family.</text>
</comment>
<dbReference type="Pfam" id="PF17188">
    <property type="entry name" value="MucB_RseB_C"/>
    <property type="match status" value="1"/>
</dbReference>
<name>A0A366D4G1_9GAMM</name>
<dbReference type="PANTHER" id="PTHR38782">
    <property type="match status" value="1"/>
</dbReference>
<dbReference type="Pfam" id="PF03888">
    <property type="entry name" value="MucB_RseB"/>
    <property type="match status" value="1"/>
</dbReference>
<evidence type="ECO:0000256" key="5">
    <source>
        <dbReference type="SAM" id="SignalP"/>
    </source>
</evidence>
<dbReference type="GO" id="GO:0045152">
    <property type="term" value="F:antisigma factor binding"/>
    <property type="evidence" value="ECO:0007669"/>
    <property type="project" value="TreeGrafter"/>
</dbReference>
<dbReference type="PIRSF" id="PIRSF005427">
    <property type="entry name" value="RseB"/>
    <property type="match status" value="1"/>
</dbReference>
<dbReference type="InterPro" id="IPR038484">
    <property type="entry name" value="MucB/RseB_C_sf"/>
</dbReference>
<dbReference type="InterPro" id="IPR005588">
    <property type="entry name" value="MucB_RseB"/>
</dbReference>
<gene>
    <name evidence="8" type="ORF">DFP76_102328</name>
</gene>
<dbReference type="OrthoDB" id="7067274at2"/>
<evidence type="ECO:0000256" key="4">
    <source>
        <dbReference type="ARBA" id="ARBA00022764"/>
    </source>
</evidence>
<accession>A0A366D4G1</accession>
<evidence type="ECO:0000313" key="9">
    <source>
        <dbReference type="Proteomes" id="UP000252086"/>
    </source>
</evidence>
<dbReference type="RefSeq" id="WP_113873551.1">
    <property type="nucleotide sequence ID" value="NZ_QNRF01000002.1"/>
</dbReference>
<feature type="domain" description="MucB/RseB C-terminal" evidence="7">
    <location>
        <begin position="223"/>
        <end position="313"/>
    </location>
</feature>
<comment type="subcellular location">
    <subcellularLocation>
        <location evidence="1">Periplasm</location>
    </subcellularLocation>
</comment>
<dbReference type="PANTHER" id="PTHR38782:SF1">
    <property type="entry name" value="SIGMA-E FACTOR REGULATORY PROTEIN RSEB"/>
    <property type="match status" value="1"/>
</dbReference>
<evidence type="ECO:0000256" key="1">
    <source>
        <dbReference type="ARBA" id="ARBA00004418"/>
    </source>
</evidence>
<proteinExistence type="inferred from homology"/>
<sequence length="323" mass="36846">MRHFSVVTRCLCVGLLCFAQWSLAAVAPPNAVELLRQMTQAFHQLNYDGVFVHSESSNMNGMRIRHIVTEGMEYESLVDLDGDKVEVVRIDDRIICVYPDDLMTNRHSPFKAPFKGLKKVAEERLSAGYQLTVNQEPHRIAGRQAIIVSLLPKDEYRYGHEFWLDKENHFLLKHDVFKANGELLERVQFTSVNFKPDLKQEDFVPNKGKHTKKQTQVLPQRIKNLWRFEWLPEGFRLVWPEARALNHGTSMLLLSDGMATISVFVEPSRSAKPISIVGMGATMAGVSSFKVKDQLYLLTMVGEVPGATIEKLMTVFMPRLEND</sequence>
<feature type="chain" id="PRO_5016662204" evidence="5">
    <location>
        <begin position="25"/>
        <end position="323"/>
    </location>
</feature>
<dbReference type="Proteomes" id="UP000252086">
    <property type="component" value="Unassembled WGS sequence"/>
</dbReference>
<feature type="domain" description="MucB/RseB N-terminal" evidence="6">
    <location>
        <begin position="31"/>
        <end position="205"/>
    </location>
</feature>
<evidence type="ECO:0000259" key="7">
    <source>
        <dbReference type="Pfam" id="PF17188"/>
    </source>
</evidence>
<keyword evidence="9" id="KW-1185">Reference proteome</keyword>
<protein>
    <submittedName>
        <fullName evidence="8">MucB/RseB-like sigma(E) regulatory protein</fullName>
    </submittedName>
</protein>
<dbReference type="InterPro" id="IPR033436">
    <property type="entry name" value="MucB/RseB_C"/>
</dbReference>
<keyword evidence="3 5" id="KW-0732">Signal</keyword>
<dbReference type="Gene3D" id="2.50.20.10">
    <property type="entry name" value="Lipoprotein localisation LolA/LolB/LppX"/>
    <property type="match status" value="1"/>
</dbReference>
<dbReference type="AlphaFoldDB" id="A0A366D4G1"/>
<dbReference type="CDD" id="cd16327">
    <property type="entry name" value="RseB"/>
    <property type="match status" value="1"/>
</dbReference>
<dbReference type="Gene3D" id="3.30.200.100">
    <property type="entry name" value="MucB/RseB, C-terminal domain"/>
    <property type="match status" value="1"/>
</dbReference>